<evidence type="ECO:0000313" key="1">
    <source>
        <dbReference type="EMBL" id="GAA4487900.1"/>
    </source>
</evidence>
<comment type="caution">
    <text evidence="1">The sequence shown here is derived from an EMBL/GenBank/DDBJ whole genome shotgun (WGS) entry which is preliminary data.</text>
</comment>
<accession>A0ABP8PKJ1</accession>
<sequence length="134" mass="14746">MHEGRVPGLSAIVFRTVFGGPDPDVVGAATAVKQELRDVDLVYELDILLHVGGVISSIEDPTGLYAPRVSVAQRRMTAQIRVNRADVLDAPDLSGFLRQTIRVALQQMIERIAARDRTVDADAEIRKLAFLVQR</sequence>
<evidence type="ECO:0000313" key="2">
    <source>
        <dbReference type="Proteomes" id="UP001501183"/>
    </source>
</evidence>
<protein>
    <submittedName>
        <fullName evidence="1">Uncharacterized protein</fullName>
    </submittedName>
</protein>
<name>A0ABP8PKJ1_9NOCA</name>
<keyword evidence="2" id="KW-1185">Reference proteome</keyword>
<reference evidence="2" key="1">
    <citation type="journal article" date="2019" name="Int. J. Syst. Evol. Microbiol.">
        <title>The Global Catalogue of Microorganisms (GCM) 10K type strain sequencing project: providing services to taxonomists for standard genome sequencing and annotation.</title>
        <authorList>
            <consortium name="The Broad Institute Genomics Platform"/>
            <consortium name="The Broad Institute Genome Sequencing Center for Infectious Disease"/>
            <person name="Wu L."/>
            <person name="Ma J."/>
        </authorList>
    </citation>
    <scope>NUCLEOTIDE SEQUENCE [LARGE SCALE GENOMIC DNA]</scope>
    <source>
        <strain evidence="2">JCM 32206</strain>
    </source>
</reference>
<dbReference type="EMBL" id="BAABFB010000070">
    <property type="protein sequence ID" value="GAA4487900.1"/>
    <property type="molecule type" value="Genomic_DNA"/>
</dbReference>
<organism evidence="1 2">
    <name type="scientific">Rhodococcus olei</name>
    <dbReference type="NCBI Taxonomy" id="2161675"/>
    <lineage>
        <taxon>Bacteria</taxon>
        <taxon>Bacillati</taxon>
        <taxon>Actinomycetota</taxon>
        <taxon>Actinomycetes</taxon>
        <taxon>Mycobacteriales</taxon>
        <taxon>Nocardiaceae</taxon>
        <taxon>Rhodococcus</taxon>
    </lineage>
</organism>
<dbReference type="Proteomes" id="UP001501183">
    <property type="component" value="Unassembled WGS sequence"/>
</dbReference>
<proteinExistence type="predicted"/>
<gene>
    <name evidence="1" type="ORF">GCM10023094_46940</name>
</gene>